<protein>
    <submittedName>
        <fullName evidence="2">Uncharacterized protein</fullName>
    </submittedName>
</protein>
<sequence length="51" mass="5987">MRRLLGTSVWLVIKFLPLACFNIRKVEGLRLSGFCNFELLTTRTYVLVLRE</sequence>
<dbReference type="AlphaFoldDB" id="A0A8T0IGI6"/>
<comment type="caution">
    <text evidence="2">The sequence shown here is derived from an EMBL/GenBank/DDBJ whole genome shotgun (WGS) entry which is preliminary data.</text>
</comment>
<proteinExistence type="predicted"/>
<accession>A0A8T0IGI6</accession>
<feature type="signal peptide" evidence="1">
    <location>
        <begin position="1"/>
        <end position="28"/>
    </location>
</feature>
<keyword evidence="1" id="KW-0732">Signal</keyword>
<name>A0A8T0IGI6_CERPU</name>
<gene>
    <name evidence="2" type="ORF">KC19_3G027200</name>
</gene>
<evidence type="ECO:0000313" key="2">
    <source>
        <dbReference type="EMBL" id="KAG0582021.1"/>
    </source>
</evidence>
<evidence type="ECO:0000256" key="1">
    <source>
        <dbReference type="SAM" id="SignalP"/>
    </source>
</evidence>
<organism evidence="2 3">
    <name type="scientific">Ceratodon purpureus</name>
    <name type="common">Fire moss</name>
    <name type="synonym">Dicranum purpureum</name>
    <dbReference type="NCBI Taxonomy" id="3225"/>
    <lineage>
        <taxon>Eukaryota</taxon>
        <taxon>Viridiplantae</taxon>
        <taxon>Streptophyta</taxon>
        <taxon>Embryophyta</taxon>
        <taxon>Bryophyta</taxon>
        <taxon>Bryophytina</taxon>
        <taxon>Bryopsida</taxon>
        <taxon>Dicranidae</taxon>
        <taxon>Pseudoditrichales</taxon>
        <taxon>Ditrichaceae</taxon>
        <taxon>Ceratodon</taxon>
    </lineage>
</organism>
<dbReference type="EMBL" id="CM026423">
    <property type="protein sequence ID" value="KAG0582021.1"/>
    <property type="molecule type" value="Genomic_DNA"/>
</dbReference>
<feature type="chain" id="PRO_5035810525" evidence="1">
    <location>
        <begin position="29"/>
        <end position="51"/>
    </location>
</feature>
<reference evidence="2" key="1">
    <citation type="submission" date="2020-06" db="EMBL/GenBank/DDBJ databases">
        <title>WGS assembly of Ceratodon purpureus strain R40.</title>
        <authorList>
            <person name="Carey S.B."/>
            <person name="Jenkins J."/>
            <person name="Shu S."/>
            <person name="Lovell J.T."/>
            <person name="Sreedasyam A."/>
            <person name="Maumus F."/>
            <person name="Tiley G.P."/>
            <person name="Fernandez-Pozo N."/>
            <person name="Barry K."/>
            <person name="Chen C."/>
            <person name="Wang M."/>
            <person name="Lipzen A."/>
            <person name="Daum C."/>
            <person name="Saski C.A."/>
            <person name="Payton A.C."/>
            <person name="Mcbreen J.C."/>
            <person name="Conrad R.E."/>
            <person name="Kollar L.M."/>
            <person name="Olsson S."/>
            <person name="Huttunen S."/>
            <person name="Landis J.B."/>
            <person name="Wickett N.J."/>
            <person name="Johnson M.G."/>
            <person name="Rensing S.A."/>
            <person name="Grimwood J."/>
            <person name="Schmutz J."/>
            <person name="Mcdaniel S.F."/>
        </authorList>
    </citation>
    <scope>NUCLEOTIDE SEQUENCE</scope>
    <source>
        <strain evidence="2">R40</strain>
    </source>
</reference>
<evidence type="ECO:0000313" key="3">
    <source>
        <dbReference type="Proteomes" id="UP000822688"/>
    </source>
</evidence>
<keyword evidence="3" id="KW-1185">Reference proteome</keyword>
<dbReference type="Proteomes" id="UP000822688">
    <property type="component" value="Chromosome 3"/>
</dbReference>